<evidence type="ECO:0000313" key="2">
    <source>
        <dbReference type="Proteomes" id="UP000003779"/>
    </source>
</evidence>
<dbReference type="HOGENOM" id="CLU_2863258_0_0_11"/>
<reference evidence="1 2" key="1">
    <citation type="journal article" date="2012" name="J. Bacteriol.">
        <title>Whole-Genome Sequence of Nocardiopsis alba Strain ATCC BAA-2165, Associated with Honeybees.</title>
        <authorList>
            <person name="Qiao J."/>
            <person name="Chen L."/>
            <person name="Li Y."/>
            <person name="Wang J."/>
            <person name="Zhang W."/>
            <person name="Chen S."/>
        </authorList>
    </citation>
    <scope>NUCLEOTIDE SEQUENCE [LARGE SCALE GENOMIC DNA]</scope>
    <source>
        <strain evidence="2">ATCC BAA-2165 / BE74</strain>
    </source>
</reference>
<gene>
    <name evidence="1" type="ordered locus">B005_1623</name>
</gene>
<sequence length="64" mass="7166">MHRPWPPILLLVVRCATHRHRQLMLLASNGSESIGRPLGAGAPSFSRLTRTWHGLRTASRESQP</sequence>
<dbReference type="EMBL" id="CP003788">
    <property type="protein sequence ID" value="AFR08344.1"/>
    <property type="molecule type" value="Genomic_DNA"/>
</dbReference>
<dbReference type="Proteomes" id="UP000003779">
    <property type="component" value="Chromosome"/>
</dbReference>
<accession>J7LC02</accession>
<reference evidence="2" key="2">
    <citation type="submission" date="2012-08" db="EMBL/GenBank/DDBJ databases">
        <title>Whole-genome sequence of Nocardiopsis alba strain ATCC BAA-2165 associated with honeybees.</title>
        <authorList>
            <person name="Qiao J."/>
            <person name="Chen L."/>
            <person name="Li Y."/>
            <person name="Wang J."/>
            <person name="Zhang W."/>
            <person name="Chen S."/>
        </authorList>
    </citation>
    <scope>NUCLEOTIDE SEQUENCE [LARGE SCALE GENOMIC DNA]</scope>
    <source>
        <strain evidence="2">ATCC BAA-2165 / BE74</strain>
    </source>
</reference>
<protein>
    <submittedName>
        <fullName evidence="1">Uncharacterized protein</fullName>
    </submittedName>
</protein>
<evidence type="ECO:0000313" key="1">
    <source>
        <dbReference type="EMBL" id="AFR08344.1"/>
    </source>
</evidence>
<organism evidence="1 2">
    <name type="scientific">Nocardiopsis alba (strain ATCC BAA-2165 / BE74)</name>
    <dbReference type="NCBI Taxonomy" id="1205910"/>
    <lineage>
        <taxon>Bacteria</taxon>
        <taxon>Bacillati</taxon>
        <taxon>Actinomycetota</taxon>
        <taxon>Actinomycetes</taxon>
        <taxon>Streptosporangiales</taxon>
        <taxon>Nocardiopsidaceae</taxon>
        <taxon>Nocardiopsis</taxon>
    </lineage>
</organism>
<dbReference type="PATRIC" id="fig|1205910.3.peg.1538"/>
<dbReference type="AlphaFoldDB" id="J7LC02"/>
<name>J7LC02_NOCAA</name>
<proteinExistence type="predicted"/>
<dbReference type="KEGG" id="nal:B005_1623"/>